<dbReference type="OrthoDB" id="9770625at2"/>
<proteinExistence type="predicted"/>
<dbReference type="KEGG" id="psai:C3B54_111532"/>
<feature type="signal peptide" evidence="2">
    <location>
        <begin position="1"/>
        <end position="28"/>
    </location>
</feature>
<evidence type="ECO:0000256" key="2">
    <source>
        <dbReference type="SAM" id="SignalP"/>
    </source>
</evidence>
<sequence>MSTRTVRKRTQYVVALSAVTTLALSACAGATGGGGDTGSTDSGIETAEGTVEERAEQYIDQYFADSVLTKEEQMEELMWFVEAAEPYAGMDVSVLSENIPTHAYESEVLAAVFSDLTGINLTHSLMGEGEVMEIISTEIQTRTSVYDGYVNDTDSIGGHQRGDYIYPISTLLESSPTLPTLDIDDFIGLSFGTGSDGVIYQLPDQQFANLYWFRYDWFSDPDIQQQFEDIYGYPLGVPVNWSAYEDIAVFFSTQVNGDGTIDGEEVFGHMDYGAKHFSLGWRFTDAWLSMAGNGDTVFDPETGERTPNGIPVDEWGIRVENCSPVGSSVERGGDTNAPASVYAVEKYLEWFDYAPPGAQNLNFDESAPVVGEGNVAQQMFWYTVFTRATIDSPAMSDENGDPVWRMAPSPHGAYWQEGHKLGYQDAGSWTFMNHADEEKRDAAWLYAQFATSKTVDLAKSIQGLTFARDTTINSDWFTENAGDYGGLVEFYRSPDRVNWTPTGTNVPDYPSMSAEWWQAIGSAAAGEITAQEAMDQLATKQDEIMERLERAGVHDECGVKLNEPRDAQYWLDQPGAPYPALADEKGTPETVPYDELVAGWFEGNSYLD</sequence>
<reference evidence="3 4" key="1">
    <citation type="submission" date="2018-02" db="EMBL/GenBank/DDBJ databases">
        <title>Complete genome of the streamlined marine actinobacterium Pontimonas salivibrio CL-TW6 adapted to coastal planktonic lifestype.</title>
        <authorList>
            <person name="Cho B.C."/>
            <person name="Hardies S.C."/>
            <person name="Jang G.I."/>
            <person name="Hwang C.Y."/>
        </authorList>
    </citation>
    <scope>NUCLEOTIDE SEQUENCE [LARGE SCALE GENOMIC DNA]</scope>
    <source>
        <strain evidence="3 4">CL-TW6</strain>
    </source>
</reference>
<dbReference type="GO" id="GO:0022857">
    <property type="term" value="F:transmembrane transporter activity"/>
    <property type="evidence" value="ECO:0007669"/>
    <property type="project" value="InterPro"/>
</dbReference>
<evidence type="ECO:0000256" key="1">
    <source>
        <dbReference type="ARBA" id="ARBA00022729"/>
    </source>
</evidence>
<dbReference type="PIRSF" id="PIRSF035859">
    <property type="entry name" value="ABC_tp_sb"/>
    <property type="match status" value="1"/>
</dbReference>
<gene>
    <name evidence="3" type="ORF">C3B54_111532</name>
</gene>
<keyword evidence="1 2" id="KW-0732">Signal</keyword>
<dbReference type="SUPFAM" id="SSF53850">
    <property type="entry name" value="Periplasmic binding protein-like II"/>
    <property type="match status" value="1"/>
</dbReference>
<feature type="chain" id="PRO_5039542672" evidence="2">
    <location>
        <begin position="29"/>
        <end position="608"/>
    </location>
</feature>
<evidence type="ECO:0000313" key="4">
    <source>
        <dbReference type="Proteomes" id="UP000243077"/>
    </source>
</evidence>
<dbReference type="AlphaFoldDB" id="A0A2L2BS47"/>
<dbReference type="RefSeq" id="WP_104913941.1">
    <property type="nucleotide sequence ID" value="NZ_CP026923.1"/>
</dbReference>
<dbReference type="InterPro" id="IPR014597">
    <property type="entry name" value="ABC_tp_sb"/>
</dbReference>
<keyword evidence="3" id="KW-0449">Lipoprotein</keyword>
<dbReference type="Gene3D" id="3.40.190.10">
    <property type="entry name" value="Periplasmic binding protein-like II"/>
    <property type="match status" value="2"/>
</dbReference>
<dbReference type="PANTHER" id="PTHR43649">
    <property type="entry name" value="ARABINOSE-BINDING PROTEIN-RELATED"/>
    <property type="match status" value="1"/>
</dbReference>
<dbReference type="PROSITE" id="PS51257">
    <property type="entry name" value="PROKAR_LIPOPROTEIN"/>
    <property type="match status" value="1"/>
</dbReference>
<dbReference type="PANTHER" id="PTHR43649:SF33">
    <property type="entry name" value="POLYGALACTURONAN_RHAMNOGALACTURONAN-BINDING PROTEIN YTCQ"/>
    <property type="match status" value="1"/>
</dbReference>
<accession>A0A2L2BS47</accession>
<dbReference type="Proteomes" id="UP000243077">
    <property type="component" value="Chromosome"/>
</dbReference>
<evidence type="ECO:0000313" key="3">
    <source>
        <dbReference type="EMBL" id="AVG24470.1"/>
    </source>
</evidence>
<organism evidence="3 4">
    <name type="scientific">Pontimonas salivibrio</name>
    <dbReference type="NCBI Taxonomy" id="1159327"/>
    <lineage>
        <taxon>Bacteria</taxon>
        <taxon>Bacillati</taxon>
        <taxon>Actinomycetota</taxon>
        <taxon>Actinomycetes</taxon>
        <taxon>Micrococcales</taxon>
        <taxon>Microbacteriaceae</taxon>
        <taxon>Pontimonas</taxon>
    </lineage>
</organism>
<dbReference type="EMBL" id="CP026923">
    <property type="protein sequence ID" value="AVG24470.1"/>
    <property type="molecule type" value="Genomic_DNA"/>
</dbReference>
<protein>
    <submittedName>
        <fullName evidence="3">CUT1 ABC transporter substrate-binding lipoprotein</fullName>
    </submittedName>
</protein>
<name>A0A2L2BS47_9MICO</name>
<keyword evidence="4" id="KW-1185">Reference proteome</keyword>
<dbReference type="InterPro" id="IPR050490">
    <property type="entry name" value="Bact_solute-bd_prot1"/>
</dbReference>